<evidence type="ECO:0000256" key="1">
    <source>
        <dbReference type="SAM" id="SignalP"/>
    </source>
</evidence>
<protein>
    <submittedName>
        <fullName evidence="2">Chloroplast light harvesting protein isoform 12</fullName>
    </submittedName>
</protein>
<organism evidence="2 3">
    <name type="scientific">Chrysochromulina tobinii</name>
    <dbReference type="NCBI Taxonomy" id="1460289"/>
    <lineage>
        <taxon>Eukaryota</taxon>
        <taxon>Haptista</taxon>
        <taxon>Haptophyta</taxon>
        <taxon>Prymnesiophyceae</taxon>
        <taxon>Prymnesiales</taxon>
        <taxon>Chrysochromulinaceae</taxon>
        <taxon>Chrysochromulina</taxon>
    </lineage>
</organism>
<reference evidence="3" key="1">
    <citation type="journal article" date="2015" name="PLoS Genet.">
        <title>Genome Sequence and Transcriptome Analyses of Chrysochromulina tobin: Metabolic Tools for Enhanced Algal Fitness in the Prominent Order Prymnesiales (Haptophyceae).</title>
        <authorList>
            <person name="Hovde B.T."/>
            <person name="Deodato C.R."/>
            <person name="Hunsperger H.M."/>
            <person name="Ryken S.A."/>
            <person name="Yost W."/>
            <person name="Jha R.K."/>
            <person name="Patterson J."/>
            <person name="Monnat R.J. Jr."/>
            <person name="Barlow S.B."/>
            <person name="Starkenburg S.R."/>
            <person name="Cattolico R.A."/>
        </authorList>
    </citation>
    <scope>NUCLEOTIDE SEQUENCE</scope>
    <source>
        <strain evidence="3">CCMP291</strain>
    </source>
</reference>
<keyword evidence="1" id="KW-0732">Signal</keyword>
<feature type="chain" id="PRO_5005602309" evidence="1">
    <location>
        <begin position="17"/>
        <end position="253"/>
    </location>
</feature>
<dbReference type="AlphaFoldDB" id="A0A0M0K2A6"/>
<proteinExistence type="predicted"/>
<sequence length="253" mass="26979">MMLKTLFLAALLPTAAQFGRKKEVNAAGSLGDLGEAAGHSSGLSDVDLAMAGWEQLGNNPEKMQELMAGFKDPDVWAKAEEMLKDPQYMAAAKAKLAEIQAKAQANGLLDEYGQPIPGAAAASAGGMAGIMNAMKSMHGGDAAGTAGAQAREWELEAIERHKAGELNAAELGMANLKNAMKDPSVLREVSQMMQDPENMAALKKMMADPSFQQQARRVAEQMKASGDLPDFASPEMQQRMQQAMRDPNLMAKV</sequence>
<feature type="non-terminal residue" evidence="2">
    <location>
        <position position="253"/>
    </location>
</feature>
<accession>A0A0M0K2A6</accession>
<feature type="signal peptide" evidence="1">
    <location>
        <begin position="1"/>
        <end position="16"/>
    </location>
</feature>
<name>A0A0M0K2A6_9EUKA</name>
<evidence type="ECO:0000313" key="3">
    <source>
        <dbReference type="Proteomes" id="UP000037460"/>
    </source>
</evidence>
<dbReference type="OrthoDB" id="192090at2759"/>
<keyword evidence="3" id="KW-1185">Reference proteome</keyword>
<gene>
    <name evidence="2" type="ORF">Ctob_015550</name>
</gene>
<comment type="caution">
    <text evidence="2">The sequence shown here is derived from an EMBL/GenBank/DDBJ whole genome shotgun (WGS) entry which is preliminary data.</text>
</comment>
<dbReference type="Proteomes" id="UP000037460">
    <property type="component" value="Unassembled WGS sequence"/>
</dbReference>
<evidence type="ECO:0000313" key="2">
    <source>
        <dbReference type="EMBL" id="KOO33001.1"/>
    </source>
</evidence>
<dbReference type="EMBL" id="JWZX01001627">
    <property type="protein sequence ID" value="KOO33001.1"/>
    <property type="molecule type" value="Genomic_DNA"/>
</dbReference>